<dbReference type="PROSITE" id="PS50885">
    <property type="entry name" value="HAMP"/>
    <property type="match status" value="1"/>
</dbReference>
<protein>
    <submittedName>
        <fullName evidence="9">HAMP domain-containing protein</fullName>
    </submittedName>
</protein>
<keyword evidence="2" id="KW-0488">Methylation</keyword>
<dbReference type="RefSeq" id="WP_013520524.1">
    <property type="nucleotide sequence ID" value="NZ_CP051298.1"/>
</dbReference>
<dbReference type="SMART" id="SM00304">
    <property type="entry name" value="HAMP"/>
    <property type="match status" value="1"/>
</dbReference>
<dbReference type="InterPro" id="IPR004090">
    <property type="entry name" value="Chemotax_Me-accpt_rcpt"/>
</dbReference>
<dbReference type="InterPro" id="IPR003660">
    <property type="entry name" value="HAMP_dom"/>
</dbReference>
<comment type="similarity">
    <text evidence="3">Belongs to the methyl-accepting chemotaxis (MCP) protein family.</text>
</comment>
<dbReference type="Pfam" id="PF00672">
    <property type="entry name" value="HAMP"/>
    <property type="match status" value="1"/>
</dbReference>
<dbReference type="SMART" id="SM00283">
    <property type="entry name" value="MA"/>
    <property type="match status" value="1"/>
</dbReference>
<reference evidence="9 10" key="1">
    <citation type="submission" date="2020-05" db="EMBL/GenBank/DDBJ databases">
        <title>Complete genome sequence of Alicycliphilus denitrificans DP3.</title>
        <authorList>
            <person name="Chen X."/>
        </authorList>
    </citation>
    <scope>NUCLEOTIDE SEQUENCE [LARGE SCALE GENOMIC DNA]</scope>
    <source>
        <strain evidence="9 10">DP3</strain>
    </source>
</reference>
<dbReference type="AlphaFoldDB" id="A0A858ZWY6"/>
<keyword evidence="6" id="KW-0472">Membrane</keyword>
<evidence type="ECO:0000256" key="2">
    <source>
        <dbReference type="ARBA" id="ARBA00022481"/>
    </source>
</evidence>
<keyword evidence="6" id="KW-0812">Transmembrane</keyword>
<dbReference type="InterPro" id="IPR051310">
    <property type="entry name" value="MCP_chemotaxis"/>
</dbReference>
<dbReference type="CDD" id="cd11386">
    <property type="entry name" value="MCP_signal"/>
    <property type="match status" value="1"/>
</dbReference>
<dbReference type="PANTHER" id="PTHR43531">
    <property type="entry name" value="PROTEIN ICFG"/>
    <property type="match status" value="1"/>
</dbReference>
<dbReference type="GO" id="GO:0005886">
    <property type="term" value="C:plasma membrane"/>
    <property type="evidence" value="ECO:0007669"/>
    <property type="project" value="TreeGrafter"/>
</dbReference>
<dbReference type="GO" id="GO:0006935">
    <property type="term" value="P:chemotaxis"/>
    <property type="evidence" value="ECO:0007669"/>
    <property type="project" value="InterPro"/>
</dbReference>
<dbReference type="SUPFAM" id="SSF58104">
    <property type="entry name" value="Methyl-accepting chemotaxis protein (MCP) signaling domain"/>
    <property type="match status" value="1"/>
</dbReference>
<feature type="region of interest" description="Disordered" evidence="5">
    <location>
        <begin position="513"/>
        <end position="564"/>
    </location>
</feature>
<dbReference type="PRINTS" id="PR00260">
    <property type="entry name" value="CHEMTRNSDUCR"/>
</dbReference>
<evidence type="ECO:0000259" key="8">
    <source>
        <dbReference type="PROSITE" id="PS50885"/>
    </source>
</evidence>
<evidence type="ECO:0000259" key="7">
    <source>
        <dbReference type="PROSITE" id="PS50111"/>
    </source>
</evidence>
<dbReference type="FunFam" id="1.10.287.950:FF:000001">
    <property type="entry name" value="Methyl-accepting chemotaxis sensory transducer"/>
    <property type="match status" value="1"/>
</dbReference>
<dbReference type="Proteomes" id="UP000500755">
    <property type="component" value="Chromosome"/>
</dbReference>
<dbReference type="InterPro" id="IPR004089">
    <property type="entry name" value="MCPsignal_dom"/>
</dbReference>
<feature type="transmembrane region" description="Helical" evidence="6">
    <location>
        <begin position="6"/>
        <end position="27"/>
    </location>
</feature>
<dbReference type="InterPro" id="IPR047347">
    <property type="entry name" value="YvaQ-like_sensor"/>
</dbReference>
<dbReference type="PANTHER" id="PTHR43531:SF14">
    <property type="entry name" value="METHYL-ACCEPTING CHEMOTAXIS PROTEIN I-RELATED"/>
    <property type="match status" value="1"/>
</dbReference>
<evidence type="ECO:0000256" key="5">
    <source>
        <dbReference type="SAM" id="MobiDB-lite"/>
    </source>
</evidence>
<dbReference type="PROSITE" id="PS50111">
    <property type="entry name" value="CHEMOTAXIS_TRANSDUC_2"/>
    <property type="match status" value="1"/>
</dbReference>
<feature type="domain" description="Methyl-accepting transducer" evidence="7">
    <location>
        <begin position="264"/>
        <end position="493"/>
    </location>
</feature>
<dbReference type="EMBL" id="CP051298">
    <property type="protein sequence ID" value="QKD45510.1"/>
    <property type="molecule type" value="Genomic_DNA"/>
</dbReference>
<keyword evidence="4" id="KW-0807">Transducer</keyword>
<comment type="subcellular location">
    <subcellularLocation>
        <location evidence="1">Membrane</location>
    </subcellularLocation>
</comment>
<dbReference type="OMA" id="YNSTRMI"/>
<dbReference type="GO" id="GO:0004888">
    <property type="term" value="F:transmembrane signaling receptor activity"/>
    <property type="evidence" value="ECO:0007669"/>
    <property type="project" value="InterPro"/>
</dbReference>
<feature type="compositionally biased region" description="Basic and acidic residues" evidence="5">
    <location>
        <begin position="515"/>
        <end position="524"/>
    </location>
</feature>
<evidence type="ECO:0000256" key="6">
    <source>
        <dbReference type="SAM" id="Phobius"/>
    </source>
</evidence>
<sequence>MTVRTRLALGFGLMALMIILMGAVALFETRAMHDDLRAVVRDQYPKISQLRDIKDLLGTNEVALNSMLHDRDAARIDRQVAAVLETRKRIGERLNTLQTLITSERGKAGMERFKGPRAQYIDLQNRYIEAIKAGRTDDARAIVIDQIPAVRATYHDILNDLIHEQNRDMDASIEAATGAVRSIQWAIGLTTAAALVLALLMARWIIRAITRPISEAVTIADAVAAGDLTHTIEAKGSDETAQLLRALQRMQEGLVRVVRKVREGSESVATASAEIAQGNQDLSARTEAQASALEETAASMEQLGATVRQNADNARQANQLAQGASTVAVQGGTVVAQVVETMSGINDASRKIADIIGVIDGIAFQTNILALNAAVEAARAGEQGRGFAVVAGEVRSLAQRSAEAAKEIKQLITDSVQRVEQGSQLVDRAGATMQEVVGSIRRVTDIMGEISAASGEQSAGVSQVGEAVTQMDQVTQQNAALVEEMAAAASNLNHQAQDLVQAVAVFKLDQGDGPAVRREADRPQPRLAVPTRQARPATAKLPVPTPSPAVQTKAVEPEGEWESF</sequence>
<proteinExistence type="inferred from homology"/>
<dbReference type="Gene3D" id="1.10.287.950">
    <property type="entry name" value="Methyl-accepting chemotaxis protein"/>
    <property type="match status" value="1"/>
</dbReference>
<evidence type="ECO:0000313" key="9">
    <source>
        <dbReference type="EMBL" id="QKD45510.1"/>
    </source>
</evidence>
<dbReference type="CDD" id="cd19411">
    <property type="entry name" value="MCP2201-like_sensor"/>
    <property type="match status" value="1"/>
</dbReference>
<gene>
    <name evidence="9" type="ORF">HF896_18635</name>
</gene>
<dbReference type="CDD" id="cd06225">
    <property type="entry name" value="HAMP"/>
    <property type="match status" value="1"/>
</dbReference>
<accession>A0A858ZWY6</accession>
<dbReference type="InterPro" id="IPR024478">
    <property type="entry name" value="HlyB_4HB_MCP"/>
</dbReference>
<evidence type="ECO:0000256" key="3">
    <source>
        <dbReference type="ARBA" id="ARBA00029447"/>
    </source>
</evidence>
<dbReference type="Pfam" id="PF12729">
    <property type="entry name" value="4HB_MCP_1"/>
    <property type="match status" value="1"/>
</dbReference>
<keyword evidence="6" id="KW-1133">Transmembrane helix</keyword>
<evidence type="ECO:0000313" key="10">
    <source>
        <dbReference type="Proteomes" id="UP000500755"/>
    </source>
</evidence>
<name>A0A858ZWY6_9BURK</name>
<dbReference type="Pfam" id="PF00015">
    <property type="entry name" value="MCPsignal"/>
    <property type="match status" value="1"/>
</dbReference>
<evidence type="ECO:0000256" key="4">
    <source>
        <dbReference type="PROSITE-ProRule" id="PRU00284"/>
    </source>
</evidence>
<dbReference type="GO" id="GO:0007165">
    <property type="term" value="P:signal transduction"/>
    <property type="evidence" value="ECO:0007669"/>
    <property type="project" value="UniProtKB-KW"/>
</dbReference>
<organism evidence="9 10">
    <name type="scientific">Alicycliphilus denitrificans</name>
    <dbReference type="NCBI Taxonomy" id="179636"/>
    <lineage>
        <taxon>Bacteria</taxon>
        <taxon>Pseudomonadati</taxon>
        <taxon>Pseudomonadota</taxon>
        <taxon>Betaproteobacteria</taxon>
        <taxon>Burkholderiales</taxon>
        <taxon>Comamonadaceae</taxon>
        <taxon>Alicycliphilus</taxon>
    </lineage>
</organism>
<feature type="domain" description="HAMP" evidence="8">
    <location>
        <begin position="207"/>
        <end position="259"/>
    </location>
</feature>
<evidence type="ECO:0000256" key="1">
    <source>
        <dbReference type="ARBA" id="ARBA00004370"/>
    </source>
</evidence>